<dbReference type="Proteomes" id="UP001652338">
    <property type="component" value="Unassembled WGS sequence"/>
</dbReference>
<keyword evidence="5" id="KW-1185">Reference proteome</keyword>
<feature type="compositionally biased region" description="Low complexity" evidence="1">
    <location>
        <begin position="331"/>
        <end position="346"/>
    </location>
</feature>
<name>A0ABT2SQ69_9FIRM</name>
<comment type="caution">
    <text evidence="4">The sequence shown here is derived from an EMBL/GenBank/DDBJ whole genome shotgun (WGS) entry which is preliminary data.</text>
</comment>
<evidence type="ECO:0008006" key="6">
    <source>
        <dbReference type="Google" id="ProtNLM"/>
    </source>
</evidence>
<accession>A0ABT2SQ69</accession>
<feature type="signal peptide" evidence="3">
    <location>
        <begin position="1"/>
        <end position="32"/>
    </location>
</feature>
<protein>
    <recommendedName>
        <fullName evidence="6">LPXTG-motif cell wall anchor domain-containing protein</fullName>
    </recommendedName>
</protein>
<sequence length="746" mass="80053">MHRKHTLFAKCASGLLSFSLIMSMIPSVPAWAEDDFSEDISAEEAALDADVEVPSSIFYITKFPGFEKDDQGHFTDEQTKEKYGDLKAVPGTSLEDLKLPEDLDLEGYWEADGPDAPSTLTLEKIDWKLKTDNPEEIYSESSPEGTYTFTPDYEAYVADDESLDDILLAEGVKDLTIDVVIAPEETEPETTAETETAASADDTQTQPADPSTDTEAVVTDPSAEPAASDDTAATDSDITIPDATGDTTTDASANDNGDINIFDTVDDSVINASTQEEYKGSEEDSTTDNGTVLLPDDSQAQPVAVQEETTAQTESTVQEETSAQSETTVQEETSAPAETTAESDAAQPETTADAQTQDAPQGEPTVQATTLIGTLQFFNPNATNPVYTYPADGTKLTLTANDTNVNVEPAITLPCNAVLTNPTVKFVADGVEQPYTLTTADFAANSTQRITFTDAANNQYSIQLTLTQNAHQFDAATCNHLSTCTVCGATTGDYAAHTNAGNATCTKNATCSVCGVDLEGTALGHDWKDATCTTPKTCSRCQATEGKALGHDLRDDWETMEASTYSSHGYQERFCHRDNCDYTEDRDLNIVGNPNDNAIQNLSEGATYDINTRLTFSAYGAASENSKPIANDIRYIPSTWSIQGTAGTWLDNFSGAFSISKTGTYTVTVTFQKQVYGDGSWQNTDIADSKTVTFSIGGNSSDGTNDAVRINPQTGDQTPILPFVIVLIVAAVVIIVVVIMRKKKQN</sequence>
<feature type="compositionally biased region" description="Low complexity" evidence="1">
    <location>
        <begin position="193"/>
        <end position="209"/>
    </location>
</feature>
<organism evidence="4 5">
    <name type="scientific">Muricoprocola aceti</name>
    <dbReference type="NCBI Taxonomy" id="2981772"/>
    <lineage>
        <taxon>Bacteria</taxon>
        <taxon>Bacillati</taxon>
        <taxon>Bacillota</taxon>
        <taxon>Clostridia</taxon>
        <taxon>Lachnospirales</taxon>
        <taxon>Lachnospiraceae</taxon>
        <taxon>Muricoprocola</taxon>
    </lineage>
</organism>
<feature type="region of interest" description="Disordered" evidence="1">
    <location>
        <begin position="275"/>
        <end position="363"/>
    </location>
</feature>
<evidence type="ECO:0000313" key="5">
    <source>
        <dbReference type="Proteomes" id="UP001652338"/>
    </source>
</evidence>
<proteinExistence type="predicted"/>
<keyword evidence="2" id="KW-0812">Transmembrane</keyword>
<dbReference type="RefSeq" id="WP_262655891.1">
    <property type="nucleotide sequence ID" value="NZ_JAOQKE010000033.1"/>
</dbReference>
<feature type="region of interest" description="Disordered" evidence="1">
    <location>
        <begin position="182"/>
        <end position="261"/>
    </location>
</feature>
<feature type="compositionally biased region" description="Low complexity" evidence="1">
    <location>
        <begin position="219"/>
        <end position="258"/>
    </location>
</feature>
<dbReference type="EMBL" id="JAOQKE010000033">
    <property type="protein sequence ID" value="MCU6726652.1"/>
    <property type="molecule type" value="Genomic_DNA"/>
</dbReference>
<reference evidence="4 5" key="1">
    <citation type="journal article" date="2021" name="ISME Commun">
        <title>Automated analysis of genomic sequences facilitates high-throughput and comprehensive description of bacteria.</title>
        <authorList>
            <person name="Hitch T.C.A."/>
        </authorList>
    </citation>
    <scope>NUCLEOTIDE SEQUENCE [LARGE SCALE GENOMIC DNA]</scope>
    <source>
        <strain evidence="4 5">Sanger_29</strain>
    </source>
</reference>
<keyword evidence="2" id="KW-1133">Transmembrane helix</keyword>
<gene>
    <name evidence="4" type="ORF">OCV47_15210</name>
</gene>
<evidence type="ECO:0000256" key="3">
    <source>
        <dbReference type="SAM" id="SignalP"/>
    </source>
</evidence>
<evidence type="ECO:0000313" key="4">
    <source>
        <dbReference type="EMBL" id="MCU6726652.1"/>
    </source>
</evidence>
<keyword evidence="3" id="KW-0732">Signal</keyword>
<feature type="chain" id="PRO_5046979488" description="LPXTG-motif cell wall anchor domain-containing protein" evidence="3">
    <location>
        <begin position="33"/>
        <end position="746"/>
    </location>
</feature>
<evidence type="ECO:0000256" key="1">
    <source>
        <dbReference type="SAM" id="MobiDB-lite"/>
    </source>
</evidence>
<feature type="compositionally biased region" description="Polar residues" evidence="1">
    <location>
        <begin position="307"/>
        <end position="330"/>
    </location>
</feature>
<feature type="transmembrane region" description="Helical" evidence="2">
    <location>
        <begin position="720"/>
        <end position="740"/>
    </location>
</feature>
<feature type="compositionally biased region" description="Polar residues" evidence="1">
    <location>
        <begin position="348"/>
        <end position="363"/>
    </location>
</feature>
<keyword evidence="2" id="KW-0472">Membrane</keyword>
<evidence type="ECO:0000256" key="2">
    <source>
        <dbReference type="SAM" id="Phobius"/>
    </source>
</evidence>